<dbReference type="InterPro" id="IPR012349">
    <property type="entry name" value="Split_barrel_FMN-bd"/>
</dbReference>
<dbReference type="NCBIfam" id="TIGR00026">
    <property type="entry name" value="hi_GC_TIGR00026"/>
    <property type="match status" value="1"/>
</dbReference>
<dbReference type="RefSeq" id="WP_286287112.1">
    <property type="nucleotide sequence ID" value="NZ_JASXSZ010000001.1"/>
</dbReference>
<dbReference type="InterPro" id="IPR004378">
    <property type="entry name" value="F420H2_quin_Rdtase"/>
</dbReference>
<evidence type="ECO:0000313" key="4">
    <source>
        <dbReference type="EMBL" id="MDL9978575.1"/>
    </source>
</evidence>
<comment type="caution">
    <text evidence="4">The sequence shown here is derived from an EMBL/GenBank/DDBJ whole genome shotgun (WGS) entry which is preliminary data.</text>
</comment>
<comment type="similarity">
    <text evidence="1">Belongs to the F420H(2)-dependent quinone reductase family.</text>
</comment>
<proteinExistence type="inferred from homology"/>
<dbReference type="Proteomes" id="UP001235064">
    <property type="component" value="Unassembled WGS sequence"/>
</dbReference>
<dbReference type="PANTHER" id="PTHR39428">
    <property type="entry name" value="F420H(2)-DEPENDENT QUINONE REDUCTASE RV1261C"/>
    <property type="match status" value="1"/>
</dbReference>
<evidence type="ECO:0000256" key="1">
    <source>
        <dbReference type="ARBA" id="ARBA00008710"/>
    </source>
</evidence>
<dbReference type="Pfam" id="PF04075">
    <property type="entry name" value="F420H2_quin_red"/>
    <property type="match status" value="1"/>
</dbReference>
<dbReference type="SUPFAM" id="SSF50475">
    <property type="entry name" value="FMN-binding split barrel"/>
    <property type="match status" value="1"/>
</dbReference>
<feature type="compositionally biased region" description="Low complexity" evidence="3">
    <location>
        <begin position="155"/>
        <end position="168"/>
    </location>
</feature>
<sequence>MARKPVLLNSRLYAFGFRMFSRDHVAKISRGETVTFKGFDVAALTTIGRKSGEPRTVAVAYARDGDTLLTGASAGGREQSPAWYGNLKANPECTIRIGGVELKRIAREVDDEHYADALAKLIAVAPNYGDYADWRGRPFPIMALDPVPESENAGETAAEPATAPESDA</sequence>
<evidence type="ECO:0000256" key="2">
    <source>
        <dbReference type="ARBA" id="ARBA00049106"/>
    </source>
</evidence>
<keyword evidence="5" id="KW-1185">Reference proteome</keyword>
<dbReference type="PANTHER" id="PTHR39428:SF1">
    <property type="entry name" value="F420H(2)-DEPENDENT QUINONE REDUCTASE RV1261C"/>
    <property type="match status" value="1"/>
</dbReference>
<gene>
    <name evidence="4" type="ORF">QSV35_04455</name>
</gene>
<feature type="region of interest" description="Disordered" evidence="3">
    <location>
        <begin position="145"/>
        <end position="168"/>
    </location>
</feature>
<organism evidence="4 5">
    <name type="scientific">Microbacterium candidum</name>
    <dbReference type="NCBI Taxonomy" id="3041922"/>
    <lineage>
        <taxon>Bacteria</taxon>
        <taxon>Bacillati</taxon>
        <taxon>Actinomycetota</taxon>
        <taxon>Actinomycetes</taxon>
        <taxon>Micrococcales</taxon>
        <taxon>Microbacteriaceae</taxon>
        <taxon>Microbacterium</taxon>
    </lineage>
</organism>
<reference evidence="4 5" key="1">
    <citation type="submission" date="2023-06" db="EMBL/GenBank/DDBJ databases">
        <title>Microbacterium sp. nov., isolated from a waste landfill.</title>
        <authorList>
            <person name="Wen W."/>
        </authorList>
    </citation>
    <scope>NUCLEOTIDE SEQUENCE [LARGE SCALE GENOMIC DNA]</scope>
    <source>
        <strain evidence="4 5">ASV49</strain>
    </source>
</reference>
<accession>A0ABT7MVU0</accession>
<dbReference type="Gene3D" id="2.30.110.10">
    <property type="entry name" value="Electron Transport, Fmn-binding Protein, Chain A"/>
    <property type="match status" value="1"/>
</dbReference>
<comment type="catalytic activity">
    <reaction evidence="2">
        <text>oxidized coenzyme F420-(gamma-L-Glu)(n) + a quinol + H(+) = reduced coenzyme F420-(gamma-L-Glu)(n) + a quinone</text>
        <dbReference type="Rhea" id="RHEA:39663"/>
        <dbReference type="Rhea" id="RHEA-COMP:12939"/>
        <dbReference type="Rhea" id="RHEA-COMP:14378"/>
        <dbReference type="ChEBI" id="CHEBI:15378"/>
        <dbReference type="ChEBI" id="CHEBI:24646"/>
        <dbReference type="ChEBI" id="CHEBI:132124"/>
        <dbReference type="ChEBI" id="CHEBI:133980"/>
        <dbReference type="ChEBI" id="CHEBI:139511"/>
    </reaction>
</comment>
<dbReference type="EMBL" id="JASXSZ010000001">
    <property type="protein sequence ID" value="MDL9978575.1"/>
    <property type="molecule type" value="Genomic_DNA"/>
</dbReference>
<protein>
    <submittedName>
        <fullName evidence="4">Nitroreductase/quinone reductase family protein</fullName>
    </submittedName>
</protein>
<name>A0ABT7MVU0_9MICO</name>
<evidence type="ECO:0000256" key="3">
    <source>
        <dbReference type="SAM" id="MobiDB-lite"/>
    </source>
</evidence>
<evidence type="ECO:0000313" key="5">
    <source>
        <dbReference type="Proteomes" id="UP001235064"/>
    </source>
</evidence>